<proteinExistence type="inferred from homology"/>
<evidence type="ECO:0000256" key="4">
    <source>
        <dbReference type="ARBA" id="ARBA00022676"/>
    </source>
</evidence>
<name>A0ABY8PTA9_9BACT</name>
<organism evidence="10 11">
    <name type="scientific">Marinitoga aeolica</name>
    <dbReference type="NCBI Taxonomy" id="2809031"/>
    <lineage>
        <taxon>Bacteria</taxon>
        <taxon>Thermotogati</taxon>
        <taxon>Thermotogota</taxon>
        <taxon>Thermotogae</taxon>
        <taxon>Petrotogales</taxon>
        <taxon>Petrotogaceae</taxon>
        <taxon>Marinitoga</taxon>
    </lineage>
</organism>
<keyword evidence="6 7" id="KW-0320">Glycogen biosynthesis</keyword>
<dbReference type="InterPro" id="IPR013534">
    <property type="entry name" value="Starch_synth_cat_dom"/>
</dbReference>
<feature type="domain" description="Glycosyl transferase family 1" evidence="8">
    <location>
        <begin position="289"/>
        <end position="451"/>
    </location>
</feature>
<dbReference type="PANTHER" id="PTHR45825">
    <property type="entry name" value="GRANULE-BOUND STARCH SYNTHASE 1, CHLOROPLASTIC/AMYLOPLASTIC"/>
    <property type="match status" value="1"/>
</dbReference>
<accession>A0ABY8PTA9</accession>
<comment type="catalytic activity">
    <reaction evidence="1 7">
        <text>[(1-&gt;4)-alpha-D-glucosyl](n) + ADP-alpha-D-glucose = [(1-&gt;4)-alpha-D-glucosyl](n+1) + ADP + H(+)</text>
        <dbReference type="Rhea" id="RHEA:18189"/>
        <dbReference type="Rhea" id="RHEA-COMP:9584"/>
        <dbReference type="Rhea" id="RHEA-COMP:9587"/>
        <dbReference type="ChEBI" id="CHEBI:15378"/>
        <dbReference type="ChEBI" id="CHEBI:15444"/>
        <dbReference type="ChEBI" id="CHEBI:57498"/>
        <dbReference type="ChEBI" id="CHEBI:456216"/>
        <dbReference type="EC" id="2.4.1.21"/>
    </reaction>
</comment>
<reference evidence="10 11" key="1">
    <citation type="submission" date="2021-02" db="EMBL/GenBank/DDBJ databases">
        <title>Characterization of Marinitoga sp. nov. str. BP5-C20A.</title>
        <authorList>
            <person name="Erauso G."/>
            <person name="Postec A."/>
        </authorList>
    </citation>
    <scope>NUCLEOTIDE SEQUENCE [LARGE SCALE GENOMIC DNA]</scope>
    <source>
        <strain evidence="10 11">BP5-C20A</strain>
    </source>
</reference>
<sequence>MNIVLVSYEVDPFAKVGGLADVVGTLPKFLKDKVDKISVIMPFHKIVEENIQKYGLPLEKVTENLYPFSHSFKYPFSVFKSHLPETDIPIYLIKNENLFSTKDIYEYPNKDHQTSYFSDCVLTFVKNNLTDTEIIHINDWQTSLIPVYLKNNYRDDKVLSKISTVLTIHNLGYQGIFSPEILSIAGLPGYLYNIDALEFFGQINFLKGGILFSDIINTVSKTYAEEIQTDEYGYKLDGVLKVRNDDLYGILNGIDYNQFDPETDKTIPYNFNKENLENKTKNKLALQEKSNLPKNENIPVISFIGRIVEQKGIDLISEILDYLTLLDIQIVILGTGEKRYEELLLKYRDKYPEKLSINIKFDKNFAQLIYAGSDMFIMPSKYEPCGLGQMYAMRYGTIPIVRYTGGLADTVKEFSCSTYSGTGFGFYEYSSSNLLIEILKAIHVYKRNKNCWNKLIINAMNEDFSWDKSADEYLHIYKRALAKKRF</sequence>
<evidence type="ECO:0000256" key="7">
    <source>
        <dbReference type="HAMAP-Rule" id="MF_00484"/>
    </source>
</evidence>
<dbReference type="Pfam" id="PF08323">
    <property type="entry name" value="Glyco_transf_5"/>
    <property type="match status" value="1"/>
</dbReference>
<keyword evidence="5 7" id="KW-0808">Transferase</keyword>
<evidence type="ECO:0000259" key="8">
    <source>
        <dbReference type="Pfam" id="PF00534"/>
    </source>
</evidence>
<dbReference type="RefSeq" id="WP_281000664.1">
    <property type="nucleotide sequence ID" value="NZ_CP069362.1"/>
</dbReference>
<dbReference type="EC" id="2.4.1.21" evidence="7"/>
<feature type="binding site" evidence="7">
    <location>
        <position position="15"/>
    </location>
    <ligand>
        <name>ADP-alpha-D-glucose</name>
        <dbReference type="ChEBI" id="CHEBI:57498"/>
    </ligand>
</feature>
<protein>
    <recommendedName>
        <fullName evidence="7">Glycogen synthase</fullName>
        <ecNumber evidence="7">2.4.1.21</ecNumber>
    </recommendedName>
    <alternativeName>
        <fullName evidence="7">Starch [bacterial glycogen] synthase</fullName>
    </alternativeName>
</protein>
<dbReference type="Pfam" id="PF00534">
    <property type="entry name" value="Glycos_transf_1"/>
    <property type="match status" value="1"/>
</dbReference>
<evidence type="ECO:0000256" key="3">
    <source>
        <dbReference type="ARBA" id="ARBA00010281"/>
    </source>
</evidence>
<comment type="similarity">
    <text evidence="3 7">Belongs to the glycosyltransferase 1 family. Bacterial/plant glycogen synthase subfamily.</text>
</comment>
<dbReference type="SUPFAM" id="SSF53756">
    <property type="entry name" value="UDP-Glycosyltransferase/glycogen phosphorylase"/>
    <property type="match status" value="1"/>
</dbReference>
<evidence type="ECO:0000256" key="5">
    <source>
        <dbReference type="ARBA" id="ARBA00022679"/>
    </source>
</evidence>
<dbReference type="Proteomes" id="UP001232493">
    <property type="component" value="Chromosome"/>
</dbReference>
<dbReference type="InterPro" id="IPR011835">
    <property type="entry name" value="GS/SS"/>
</dbReference>
<evidence type="ECO:0000259" key="9">
    <source>
        <dbReference type="Pfam" id="PF08323"/>
    </source>
</evidence>
<keyword evidence="11" id="KW-1185">Reference proteome</keyword>
<dbReference type="InterPro" id="IPR001296">
    <property type="entry name" value="Glyco_trans_1"/>
</dbReference>
<keyword evidence="4 7" id="KW-0328">Glycosyltransferase</keyword>
<gene>
    <name evidence="7" type="primary">glgA</name>
    <name evidence="10" type="ORF">JRV97_04655</name>
</gene>
<evidence type="ECO:0000256" key="2">
    <source>
        <dbReference type="ARBA" id="ARBA00002764"/>
    </source>
</evidence>
<feature type="domain" description="Starch synthase catalytic" evidence="9">
    <location>
        <begin position="2"/>
        <end position="241"/>
    </location>
</feature>
<dbReference type="Gene3D" id="3.40.50.2000">
    <property type="entry name" value="Glycogen Phosphorylase B"/>
    <property type="match status" value="2"/>
</dbReference>
<dbReference type="EMBL" id="CP069362">
    <property type="protein sequence ID" value="WGS65845.1"/>
    <property type="molecule type" value="Genomic_DNA"/>
</dbReference>
<dbReference type="NCBIfam" id="TIGR02095">
    <property type="entry name" value="glgA"/>
    <property type="match status" value="1"/>
</dbReference>
<evidence type="ECO:0000313" key="10">
    <source>
        <dbReference type="EMBL" id="WGS65845.1"/>
    </source>
</evidence>
<dbReference type="HAMAP" id="MF_00484">
    <property type="entry name" value="Glycogen_synth"/>
    <property type="match status" value="1"/>
</dbReference>
<evidence type="ECO:0000256" key="6">
    <source>
        <dbReference type="ARBA" id="ARBA00023056"/>
    </source>
</evidence>
<evidence type="ECO:0000313" key="11">
    <source>
        <dbReference type="Proteomes" id="UP001232493"/>
    </source>
</evidence>
<dbReference type="PANTHER" id="PTHR45825:SF11">
    <property type="entry name" value="ALPHA AMYLASE DOMAIN-CONTAINING PROTEIN"/>
    <property type="match status" value="1"/>
</dbReference>
<dbReference type="CDD" id="cd03791">
    <property type="entry name" value="GT5_Glycogen_synthase_DULL1-like"/>
    <property type="match status" value="1"/>
</dbReference>
<comment type="pathway">
    <text evidence="7">Glycan biosynthesis; glycogen biosynthesis.</text>
</comment>
<comment type="function">
    <text evidence="2 7">Synthesizes alpha-1,4-glucan chains using ADP-glucose.</text>
</comment>
<evidence type="ECO:0000256" key="1">
    <source>
        <dbReference type="ARBA" id="ARBA00001478"/>
    </source>
</evidence>